<gene>
    <name evidence="3" type="ORF">CVLEPA_LOCUS24599</name>
</gene>
<feature type="region of interest" description="Disordered" evidence="1">
    <location>
        <begin position="1"/>
        <end position="21"/>
    </location>
</feature>
<name>A0ABP0GM18_CLALP</name>
<keyword evidence="4" id="KW-1185">Reference proteome</keyword>
<comment type="caution">
    <text evidence="3">The sequence shown here is derived from an EMBL/GenBank/DDBJ whole genome shotgun (WGS) entry which is preliminary data.</text>
</comment>
<evidence type="ECO:0000259" key="2">
    <source>
        <dbReference type="Pfam" id="PF13358"/>
    </source>
</evidence>
<dbReference type="Proteomes" id="UP001642483">
    <property type="component" value="Unassembled WGS sequence"/>
</dbReference>
<dbReference type="InterPro" id="IPR038717">
    <property type="entry name" value="Tc1-like_DDE_dom"/>
</dbReference>
<evidence type="ECO:0000313" key="3">
    <source>
        <dbReference type="EMBL" id="CAK8691849.1"/>
    </source>
</evidence>
<dbReference type="Pfam" id="PF13358">
    <property type="entry name" value="DDE_3"/>
    <property type="match status" value="1"/>
</dbReference>
<sequence>MPDNGDIESALNNEKRPGLEKSISRRKWHLQLDLAPFYSSRQKVKILKKKTKLRCWPGNSPDANPVEHLWFRIKSRLLKKEADTVRKFV</sequence>
<protein>
    <recommendedName>
        <fullName evidence="2">Tc1-like transposase DDE domain-containing protein</fullName>
    </recommendedName>
</protein>
<reference evidence="3 4" key="1">
    <citation type="submission" date="2024-02" db="EMBL/GenBank/DDBJ databases">
        <authorList>
            <person name="Daric V."/>
            <person name="Darras S."/>
        </authorList>
    </citation>
    <scope>NUCLEOTIDE SEQUENCE [LARGE SCALE GENOMIC DNA]</scope>
</reference>
<proteinExistence type="predicted"/>
<dbReference type="InterPro" id="IPR036397">
    <property type="entry name" value="RNaseH_sf"/>
</dbReference>
<evidence type="ECO:0000256" key="1">
    <source>
        <dbReference type="SAM" id="MobiDB-lite"/>
    </source>
</evidence>
<evidence type="ECO:0000313" key="4">
    <source>
        <dbReference type="Proteomes" id="UP001642483"/>
    </source>
</evidence>
<dbReference type="EMBL" id="CAWYQH010000125">
    <property type="protein sequence ID" value="CAK8691849.1"/>
    <property type="molecule type" value="Genomic_DNA"/>
</dbReference>
<feature type="domain" description="Tc1-like transposase DDE" evidence="2">
    <location>
        <begin position="22"/>
        <end position="85"/>
    </location>
</feature>
<dbReference type="Gene3D" id="3.30.420.10">
    <property type="entry name" value="Ribonuclease H-like superfamily/Ribonuclease H"/>
    <property type="match status" value="1"/>
</dbReference>
<organism evidence="3 4">
    <name type="scientific">Clavelina lepadiformis</name>
    <name type="common">Light-bulb sea squirt</name>
    <name type="synonym">Ascidia lepadiformis</name>
    <dbReference type="NCBI Taxonomy" id="159417"/>
    <lineage>
        <taxon>Eukaryota</taxon>
        <taxon>Metazoa</taxon>
        <taxon>Chordata</taxon>
        <taxon>Tunicata</taxon>
        <taxon>Ascidiacea</taxon>
        <taxon>Aplousobranchia</taxon>
        <taxon>Clavelinidae</taxon>
        <taxon>Clavelina</taxon>
    </lineage>
</organism>
<accession>A0ABP0GM18</accession>